<dbReference type="RefSeq" id="WP_311558720.1">
    <property type="nucleotide sequence ID" value="NZ_JAVREJ010000017.1"/>
</dbReference>
<proteinExistence type="predicted"/>
<accession>A0ABU2NF45</accession>
<sequence length="545" mass="58594">MVVARGRDRSGDTTGDVAAPPARGDRTGNGPAALIRLQRTAGNAAVSALLGPAGGLSRPPGLAVQRDKKKKAPAKKPPSTDPPQKQLADIQGHAMDALLPELQALEPEVRGDEALGVAVGGTRLVMAMQTIAAKVAKTSWTTFLAAKKTDFMTWPPDQVGSILRYLGAPSETAAMQELAVSELPEIVQNTQGDLPLVEKGRTDLIRTTVAEMTKKELGYGSTTPFVQDVKQRVLVALYMRGSQMVDKDVAKGFSYPNRESDGTKGVAAKVNDAATAYWGPNKSGEAYLFPLSAEGKKHAYTAITSLFTPQTDPKARTLIHCDYLVSLIEYRAWAETIGIDTFDKNVAYGNIEPVLKYDGFADLVGDVRVSDGTKPTTMRPLEKVTLGSETELVVGDHVVFYNHPTYDALTVGDPDVWKLENAIVVGANKGGLLFQGHGYPSPVDKSVLMAAMCSKYNLHVDRALELINIEKQAKGKAAKDSAKANRLAKYPAVTRKPGGGWEVVGMSTVTNRVERRDLGHLTPTTAPGLRHPKDNALIARRPTHE</sequence>
<dbReference type="EMBL" id="JAVREJ010000017">
    <property type="protein sequence ID" value="MDT0352212.1"/>
    <property type="molecule type" value="Genomic_DNA"/>
</dbReference>
<keyword evidence="3" id="KW-1185">Reference proteome</keyword>
<name>A0ABU2NF45_9PSEU</name>
<reference evidence="3" key="1">
    <citation type="submission" date="2023-07" db="EMBL/GenBank/DDBJ databases">
        <title>30 novel species of actinomycetes from the DSMZ collection.</title>
        <authorList>
            <person name="Nouioui I."/>
        </authorList>
    </citation>
    <scope>NUCLEOTIDE SEQUENCE [LARGE SCALE GENOMIC DNA]</scope>
    <source>
        <strain evidence="3">DSM 45834</strain>
    </source>
</reference>
<gene>
    <name evidence="2" type="ORF">RM445_22030</name>
</gene>
<evidence type="ECO:0000256" key="1">
    <source>
        <dbReference type="SAM" id="MobiDB-lite"/>
    </source>
</evidence>
<feature type="region of interest" description="Disordered" evidence="1">
    <location>
        <begin position="520"/>
        <end position="545"/>
    </location>
</feature>
<comment type="caution">
    <text evidence="2">The sequence shown here is derived from an EMBL/GenBank/DDBJ whole genome shotgun (WGS) entry which is preliminary data.</text>
</comment>
<organism evidence="2 3">
    <name type="scientific">Pseudonocardia charpentierae</name>
    <dbReference type="NCBI Taxonomy" id="3075545"/>
    <lineage>
        <taxon>Bacteria</taxon>
        <taxon>Bacillati</taxon>
        <taxon>Actinomycetota</taxon>
        <taxon>Actinomycetes</taxon>
        <taxon>Pseudonocardiales</taxon>
        <taxon>Pseudonocardiaceae</taxon>
        <taxon>Pseudonocardia</taxon>
    </lineage>
</organism>
<dbReference type="Proteomes" id="UP001183202">
    <property type="component" value="Unassembled WGS sequence"/>
</dbReference>
<feature type="compositionally biased region" description="Basic and acidic residues" evidence="1">
    <location>
        <begin position="1"/>
        <end position="11"/>
    </location>
</feature>
<evidence type="ECO:0000313" key="2">
    <source>
        <dbReference type="EMBL" id="MDT0352212.1"/>
    </source>
</evidence>
<evidence type="ECO:0000313" key="3">
    <source>
        <dbReference type="Proteomes" id="UP001183202"/>
    </source>
</evidence>
<protein>
    <submittedName>
        <fullName evidence="2">Uncharacterized protein</fullName>
    </submittedName>
</protein>
<feature type="region of interest" description="Disordered" evidence="1">
    <location>
        <begin position="49"/>
        <end position="86"/>
    </location>
</feature>
<feature type="region of interest" description="Disordered" evidence="1">
    <location>
        <begin position="1"/>
        <end position="32"/>
    </location>
</feature>